<evidence type="ECO:0000313" key="9">
    <source>
        <dbReference type="EMBL" id="SVA20126.1"/>
    </source>
</evidence>
<dbReference type="InterPro" id="IPR050203">
    <property type="entry name" value="Trp-tRNA_synthetase"/>
</dbReference>
<evidence type="ECO:0000256" key="5">
    <source>
        <dbReference type="ARBA" id="ARBA00022840"/>
    </source>
</evidence>
<feature type="non-terminal residue" evidence="9">
    <location>
        <position position="205"/>
    </location>
</feature>
<name>A0A381TVQ0_9ZZZZ</name>
<comment type="similarity">
    <text evidence="1">Belongs to the class-I aminoacyl-tRNA synthetase family.</text>
</comment>
<dbReference type="CDD" id="cd00806">
    <property type="entry name" value="TrpRS_core"/>
    <property type="match status" value="1"/>
</dbReference>
<dbReference type="SUPFAM" id="SSF52374">
    <property type="entry name" value="Nucleotidylyl transferase"/>
    <property type="match status" value="1"/>
</dbReference>
<dbReference type="AlphaFoldDB" id="A0A381TVQ0"/>
<dbReference type="Pfam" id="PF00579">
    <property type="entry name" value="tRNA-synt_1b"/>
    <property type="match status" value="1"/>
</dbReference>
<sequence>MSRVFSGIKPSGSVHLGNLLGALRNWVDLQDRAETVYCVVDLHALTAPQDPAELRASTLSLTQMLVAVGLDPDRCTLFVQSHVHEHSECAWLMECTAAFGELRRMTQFKDKSDQAGFVSGGLFTYPALQAADILLYDTDEVPVGEDQRQHIELTRDIAERFNSRYGDTFVVPEAVVPPAGARVMDLQQPDNKMSKSEDSPQGSIS</sequence>
<dbReference type="PROSITE" id="PS00178">
    <property type="entry name" value="AA_TRNA_LIGASE_I"/>
    <property type="match status" value="1"/>
</dbReference>
<evidence type="ECO:0000256" key="7">
    <source>
        <dbReference type="ARBA" id="ARBA00023146"/>
    </source>
</evidence>
<dbReference type="InterPro" id="IPR002305">
    <property type="entry name" value="aa-tRNA-synth_Ic"/>
</dbReference>
<evidence type="ECO:0000256" key="2">
    <source>
        <dbReference type="ARBA" id="ARBA00013161"/>
    </source>
</evidence>
<dbReference type="GO" id="GO:0004830">
    <property type="term" value="F:tryptophan-tRNA ligase activity"/>
    <property type="evidence" value="ECO:0007669"/>
    <property type="project" value="UniProtKB-EC"/>
</dbReference>
<evidence type="ECO:0000256" key="3">
    <source>
        <dbReference type="ARBA" id="ARBA00022598"/>
    </source>
</evidence>
<evidence type="ECO:0000256" key="4">
    <source>
        <dbReference type="ARBA" id="ARBA00022741"/>
    </source>
</evidence>
<dbReference type="PANTHER" id="PTHR43766:SF1">
    <property type="entry name" value="TRYPTOPHAN--TRNA LIGASE, MITOCHONDRIAL"/>
    <property type="match status" value="1"/>
</dbReference>
<keyword evidence="4" id="KW-0547">Nucleotide-binding</keyword>
<dbReference type="PRINTS" id="PR01039">
    <property type="entry name" value="TRNASYNTHTRP"/>
</dbReference>
<keyword evidence="6" id="KW-0648">Protein biosynthesis</keyword>
<dbReference type="GO" id="GO:0005829">
    <property type="term" value="C:cytosol"/>
    <property type="evidence" value="ECO:0007669"/>
    <property type="project" value="TreeGrafter"/>
</dbReference>
<dbReference type="EC" id="6.1.1.2" evidence="2"/>
<keyword evidence="7" id="KW-0030">Aminoacyl-tRNA synthetase</keyword>
<dbReference type="GO" id="GO:0005524">
    <property type="term" value="F:ATP binding"/>
    <property type="evidence" value="ECO:0007669"/>
    <property type="project" value="UniProtKB-KW"/>
</dbReference>
<dbReference type="PANTHER" id="PTHR43766">
    <property type="entry name" value="TRYPTOPHAN--TRNA LIGASE, MITOCHONDRIAL"/>
    <property type="match status" value="1"/>
</dbReference>
<keyword evidence="5" id="KW-0067">ATP-binding</keyword>
<feature type="region of interest" description="Disordered" evidence="8">
    <location>
        <begin position="184"/>
        <end position="205"/>
    </location>
</feature>
<reference evidence="9" key="1">
    <citation type="submission" date="2018-05" db="EMBL/GenBank/DDBJ databases">
        <authorList>
            <person name="Lanie J.A."/>
            <person name="Ng W.-L."/>
            <person name="Kazmierczak K.M."/>
            <person name="Andrzejewski T.M."/>
            <person name="Davidsen T.M."/>
            <person name="Wayne K.J."/>
            <person name="Tettelin H."/>
            <person name="Glass J.I."/>
            <person name="Rusch D."/>
            <person name="Podicherti R."/>
            <person name="Tsui H.-C.T."/>
            <person name="Winkler M.E."/>
        </authorList>
    </citation>
    <scope>NUCLEOTIDE SEQUENCE</scope>
</reference>
<protein>
    <recommendedName>
        <fullName evidence="2">tryptophan--tRNA ligase</fullName>
        <ecNumber evidence="2">6.1.1.2</ecNumber>
    </recommendedName>
</protein>
<evidence type="ECO:0000256" key="1">
    <source>
        <dbReference type="ARBA" id="ARBA00005594"/>
    </source>
</evidence>
<dbReference type="InterPro" id="IPR002306">
    <property type="entry name" value="Trp-tRNA-ligase"/>
</dbReference>
<dbReference type="InterPro" id="IPR001412">
    <property type="entry name" value="aa-tRNA-synth_I_CS"/>
</dbReference>
<gene>
    <name evidence="9" type="ORF">METZ01_LOCUS72980</name>
</gene>
<evidence type="ECO:0000256" key="8">
    <source>
        <dbReference type="SAM" id="MobiDB-lite"/>
    </source>
</evidence>
<dbReference type="EMBL" id="UINC01005254">
    <property type="protein sequence ID" value="SVA20126.1"/>
    <property type="molecule type" value="Genomic_DNA"/>
</dbReference>
<dbReference type="GO" id="GO:0006436">
    <property type="term" value="P:tryptophanyl-tRNA aminoacylation"/>
    <property type="evidence" value="ECO:0007669"/>
    <property type="project" value="InterPro"/>
</dbReference>
<keyword evidence="3" id="KW-0436">Ligase</keyword>
<dbReference type="Gene3D" id="3.40.50.620">
    <property type="entry name" value="HUPs"/>
    <property type="match status" value="1"/>
</dbReference>
<proteinExistence type="inferred from homology"/>
<dbReference type="InterPro" id="IPR014729">
    <property type="entry name" value="Rossmann-like_a/b/a_fold"/>
</dbReference>
<evidence type="ECO:0000256" key="6">
    <source>
        <dbReference type="ARBA" id="ARBA00022917"/>
    </source>
</evidence>
<accession>A0A381TVQ0</accession>
<dbReference type="NCBIfam" id="TIGR00233">
    <property type="entry name" value="trpS"/>
    <property type="match status" value="1"/>
</dbReference>
<organism evidence="9">
    <name type="scientific">marine metagenome</name>
    <dbReference type="NCBI Taxonomy" id="408172"/>
    <lineage>
        <taxon>unclassified sequences</taxon>
        <taxon>metagenomes</taxon>
        <taxon>ecological metagenomes</taxon>
    </lineage>
</organism>